<evidence type="ECO:0000256" key="2">
    <source>
        <dbReference type="ARBA" id="ARBA00022603"/>
    </source>
</evidence>
<dbReference type="Pfam" id="PF13649">
    <property type="entry name" value="Methyltransf_25"/>
    <property type="match status" value="1"/>
</dbReference>
<evidence type="ECO:0000259" key="9">
    <source>
        <dbReference type="Pfam" id="PF22528"/>
    </source>
</evidence>
<accession>C1MY64</accession>
<feature type="compositionally biased region" description="Low complexity" evidence="7">
    <location>
        <begin position="316"/>
        <end position="325"/>
    </location>
</feature>
<evidence type="ECO:0000259" key="8">
    <source>
        <dbReference type="Pfam" id="PF13649"/>
    </source>
</evidence>
<name>C1MY64_MICPC</name>
<evidence type="ECO:0000313" key="10">
    <source>
        <dbReference type="EMBL" id="EEH55283.1"/>
    </source>
</evidence>
<dbReference type="KEGG" id="mpp:MICPUCDRAFT_34773"/>
<dbReference type="GO" id="GO:0042054">
    <property type="term" value="F:histone methyltransferase activity"/>
    <property type="evidence" value="ECO:0007669"/>
    <property type="project" value="TreeGrafter"/>
</dbReference>
<dbReference type="InterPro" id="IPR055135">
    <property type="entry name" value="PRMT_dom"/>
</dbReference>
<dbReference type="EC" id="2.1.1.319" evidence="1"/>
<dbReference type="Pfam" id="PF22528">
    <property type="entry name" value="PRMT_C"/>
    <property type="match status" value="1"/>
</dbReference>
<organism evidence="11">
    <name type="scientific">Micromonas pusilla (strain CCMP1545)</name>
    <name type="common">Picoplanktonic green alga</name>
    <dbReference type="NCBI Taxonomy" id="564608"/>
    <lineage>
        <taxon>Eukaryota</taxon>
        <taxon>Viridiplantae</taxon>
        <taxon>Chlorophyta</taxon>
        <taxon>Mamiellophyceae</taxon>
        <taxon>Mamiellales</taxon>
        <taxon>Mamiellaceae</taxon>
        <taxon>Micromonas</taxon>
    </lineage>
</organism>
<dbReference type="EMBL" id="GG663742">
    <property type="protein sequence ID" value="EEH55283.1"/>
    <property type="molecule type" value="Genomic_DNA"/>
</dbReference>
<evidence type="ECO:0000256" key="5">
    <source>
        <dbReference type="ARBA" id="ARBA00049303"/>
    </source>
</evidence>
<dbReference type="Gene3D" id="3.40.50.150">
    <property type="entry name" value="Vaccinia Virus protein VP39"/>
    <property type="match status" value="1"/>
</dbReference>
<dbReference type="OrthoDB" id="7848332at2759"/>
<keyword evidence="2 6" id="KW-0489">Methyltransferase</keyword>
<dbReference type="CDD" id="cd02440">
    <property type="entry name" value="AdoMet_MTases"/>
    <property type="match status" value="1"/>
</dbReference>
<evidence type="ECO:0000256" key="3">
    <source>
        <dbReference type="ARBA" id="ARBA00022679"/>
    </source>
</evidence>
<evidence type="ECO:0000256" key="6">
    <source>
        <dbReference type="PROSITE-ProRule" id="PRU01015"/>
    </source>
</evidence>
<dbReference type="InterPro" id="IPR029063">
    <property type="entry name" value="SAM-dependent_MTases_sf"/>
</dbReference>
<dbReference type="FunFam" id="3.40.50.150:FF:000003">
    <property type="entry name" value="Blast:Protein arginine N-methyltransferase 1"/>
    <property type="match status" value="1"/>
</dbReference>
<dbReference type="STRING" id="564608.C1MY64"/>
<dbReference type="GeneID" id="9686253"/>
<keyword evidence="11" id="KW-1185">Reference proteome</keyword>
<comment type="catalytic activity">
    <reaction evidence="5">
        <text>L-arginyl-[protein] + S-adenosyl-L-methionine = N(omega)-methyl-L-arginyl-[protein] + S-adenosyl-L-homocysteine + H(+)</text>
        <dbReference type="Rhea" id="RHEA:48100"/>
        <dbReference type="Rhea" id="RHEA-COMP:10532"/>
        <dbReference type="Rhea" id="RHEA-COMP:11990"/>
        <dbReference type="ChEBI" id="CHEBI:15378"/>
        <dbReference type="ChEBI" id="CHEBI:29965"/>
        <dbReference type="ChEBI" id="CHEBI:57856"/>
        <dbReference type="ChEBI" id="CHEBI:59789"/>
        <dbReference type="ChEBI" id="CHEBI:65280"/>
    </reaction>
    <physiologicalReaction direction="left-to-right" evidence="5">
        <dbReference type="Rhea" id="RHEA:48101"/>
    </physiologicalReaction>
</comment>
<feature type="domain" description="Protein arginine N-methyltransferase" evidence="9">
    <location>
        <begin position="159"/>
        <end position="303"/>
    </location>
</feature>
<dbReference type="RefSeq" id="XP_003060514.1">
    <property type="nucleotide sequence ID" value="XM_003060468.1"/>
</dbReference>
<evidence type="ECO:0000256" key="4">
    <source>
        <dbReference type="ARBA" id="ARBA00022691"/>
    </source>
</evidence>
<protein>
    <recommendedName>
        <fullName evidence="1">type I protein arginine methyltransferase</fullName>
        <ecNumber evidence="1">2.1.1.319</ecNumber>
    </recommendedName>
</protein>
<evidence type="ECO:0000256" key="1">
    <source>
        <dbReference type="ARBA" id="ARBA00011925"/>
    </source>
</evidence>
<keyword evidence="4 6" id="KW-0949">S-adenosyl-L-methionine</keyword>
<dbReference type="InterPro" id="IPR041698">
    <property type="entry name" value="Methyltransf_25"/>
</dbReference>
<reference evidence="10 11" key="1">
    <citation type="journal article" date="2009" name="Science">
        <title>Green evolution and dynamic adaptations revealed by genomes of the marine picoeukaryotes Micromonas.</title>
        <authorList>
            <person name="Worden A.Z."/>
            <person name="Lee J.H."/>
            <person name="Mock T."/>
            <person name="Rouze P."/>
            <person name="Simmons M.P."/>
            <person name="Aerts A.L."/>
            <person name="Allen A.E."/>
            <person name="Cuvelier M.L."/>
            <person name="Derelle E."/>
            <person name="Everett M.V."/>
            <person name="Foulon E."/>
            <person name="Grimwood J."/>
            <person name="Gundlach H."/>
            <person name="Henrissat B."/>
            <person name="Napoli C."/>
            <person name="McDonald S.M."/>
            <person name="Parker M.S."/>
            <person name="Rombauts S."/>
            <person name="Salamov A."/>
            <person name="Von Dassow P."/>
            <person name="Badger J.H."/>
            <person name="Coutinho P.M."/>
            <person name="Demir E."/>
            <person name="Dubchak I."/>
            <person name="Gentemann C."/>
            <person name="Eikrem W."/>
            <person name="Gready J.E."/>
            <person name="John U."/>
            <person name="Lanier W."/>
            <person name="Lindquist E.A."/>
            <person name="Lucas S."/>
            <person name="Mayer K.F."/>
            <person name="Moreau H."/>
            <person name="Not F."/>
            <person name="Otillar R."/>
            <person name="Panaud O."/>
            <person name="Pangilinan J."/>
            <person name="Paulsen I."/>
            <person name="Piegu B."/>
            <person name="Poliakov A."/>
            <person name="Robbens S."/>
            <person name="Schmutz J."/>
            <person name="Toulza E."/>
            <person name="Wyss T."/>
            <person name="Zelensky A."/>
            <person name="Zhou K."/>
            <person name="Armbrust E.V."/>
            <person name="Bhattacharya D."/>
            <person name="Goodenough U.W."/>
            <person name="Van de Peer Y."/>
            <person name="Grigoriev I.V."/>
        </authorList>
    </citation>
    <scope>NUCLEOTIDE SEQUENCE [LARGE SCALE GENOMIC DNA]</scope>
    <source>
        <strain evidence="10 11">CCMP1545</strain>
    </source>
</reference>
<dbReference type="OMA" id="CLFSENM"/>
<dbReference type="AlphaFoldDB" id="C1MY64"/>
<dbReference type="GO" id="GO:0035242">
    <property type="term" value="F:protein-arginine omega-N asymmetric methyltransferase activity"/>
    <property type="evidence" value="ECO:0007669"/>
    <property type="project" value="UniProtKB-EC"/>
</dbReference>
<feature type="compositionally biased region" description="Low complexity" evidence="7">
    <location>
        <begin position="357"/>
        <end position="369"/>
    </location>
</feature>
<dbReference type="Gene3D" id="2.70.160.11">
    <property type="entry name" value="Hnrnp arginine n-methyltransferase1"/>
    <property type="match status" value="1"/>
</dbReference>
<dbReference type="PANTHER" id="PTHR11006:SF4">
    <property type="entry name" value="PROTEIN ARGININE N-METHYLTRANSFERASE 7"/>
    <property type="match status" value="1"/>
</dbReference>
<dbReference type="SUPFAM" id="SSF53335">
    <property type="entry name" value="S-adenosyl-L-methionine-dependent methyltransferases"/>
    <property type="match status" value="1"/>
</dbReference>
<dbReference type="PROSITE" id="PS51678">
    <property type="entry name" value="SAM_MT_PRMT"/>
    <property type="match status" value="1"/>
</dbReference>
<feature type="region of interest" description="Disordered" evidence="7">
    <location>
        <begin position="343"/>
        <end position="369"/>
    </location>
</feature>
<gene>
    <name evidence="10" type="ORF">MICPUCDRAFT_34773</name>
</gene>
<dbReference type="PANTHER" id="PTHR11006">
    <property type="entry name" value="PROTEIN ARGININE N-METHYLTRANSFERASE"/>
    <property type="match status" value="1"/>
</dbReference>
<feature type="domain" description="Methyltransferase" evidence="8">
    <location>
        <begin position="54"/>
        <end position="153"/>
    </location>
</feature>
<keyword evidence="3 6" id="KW-0808">Transferase</keyword>
<dbReference type="eggNOG" id="KOG1499">
    <property type="taxonomic scope" value="Eukaryota"/>
</dbReference>
<dbReference type="Proteomes" id="UP000001876">
    <property type="component" value="Unassembled WGS sequence"/>
</dbReference>
<evidence type="ECO:0000256" key="7">
    <source>
        <dbReference type="SAM" id="MobiDB-lite"/>
    </source>
</evidence>
<dbReference type="GO" id="GO:0032259">
    <property type="term" value="P:methylation"/>
    <property type="evidence" value="ECO:0007669"/>
    <property type="project" value="UniProtKB-KW"/>
</dbReference>
<sequence>MLNASREDARADGSYFDSYGGVGIHREMIADETRTGAYLAAIEAHADELRGKVVLDVGCGTGILAMFAARAGARKVYAVEASGVAKHARRIVKDNGLDGVVEVIRGRMEDIGEDEIVEKVDCVLSEWMGYALLFESMLPSVIDARDRFMKPGGLVLPNVATIHVAALSDMKRYDDAVGFWDDVYGFDFSSLAARTRRDWSDDPPVSTVPRERVVSDAAEVARIDCATVRFEDLFEPTDGAFELVMVNGLVLWFDVDFYGHASLSTSPMKPKTHWYQTILMFERPHALTRGDRIVGALSTAPGAKPGTKARPPSFLAPTGPRATASARRRAPFLEGSLSRRALPLSPPATPRFRSRRASLSARLSTPLRF</sequence>
<evidence type="ECO:0000313" key="11">
    <source>
        <dbReference type="Proteomes" id="UP000001876"/>
    </source>
</evidence>
<dbReference type="InterPro" id="IPR025799">
    <property type="entry name" value="Arg_MeTrfase"/>
</dbReference>
<proteinExistence type="predicted"/>
<feature type="region of interest" description="Disordered" evidence="7">
    <location>
        <begin position="297"/>
        <end position="328"/>
    </location>
</feature>